<dbReference type="EMBL" id="CP065047">
    <property type="protein sequence ID" value="QPI40209.1"/>
    <property type="molecule type" value="Genomic_DNA"/>
</dbReference>
<evidence type="ECO:0000313" key="3">
    <source>
        <dbReference type="Proteomes" id="UP000663583"/>
    </source>
</evidence>
<name>A0AAX1JF70_9MYCO</name>
<keyword evidence="1" id="KW-1133">Transmembrane helix</keyword>
<evidence type="ECO:0008006" key="4">
    <source>
        <dbReference type="Google" id="ProtNLM"/>
    </source>
</evidence>
<feature type="transmembrane region" description="Helical" evidence="1">
    <location>
        <begin position="20"/>
        <end position="38"/>
    </location>
</feature>
<dbReference type="KEGG" id="mku:I2456_12730"/>
<evidence type="ECO:0000313" key="2">
    <source>
        <dbReference type="EMBL" id="QPI40209.1"/>
    </source>
</evidence>
<accession>A0AAX1JF70</accession>
<organism evidence="2 3">
    <name type="scientific">Mycobacterium kubicae</name>
    <dbReference type="NCBI Taxonomy" id="120959"/>
    <lineage>
        <taxon>Bacteria</taxon>
        <taxon>Bacillati</taxon>
        <taxon>Actinomycetota</taxon>
        <taxon>Actinomycetes</taxon>
        <taxon>Mycobacteriales</taxon>
        <taxon>Mycobacteriaceae</taxon>
        <taxon>Mycobacterium</taxon>
        <taxon>Mycobacterium simiae complex</taxon>
    </lineage>
</organism>
<keyword evidence="1" id="KW-0472">Membrane</keyword>
<dbReference type="AlphaFoldDB" id="A0AAX1JF70"/>
<protein>
    <recommendedName>
        <fullName evidence="4">LppP/LprE family lipoprotein</fullName>
    </recommendedName>
</protein>
<reference evidence="2" key="1">
    <citation type="submission" date="2020-11" db="EMBL/GenBank/DDBJ databases">
        <title>Intraspecies plasmid and genomic variation of Mycobacterium kubicae revealed by the complete genome sequences of two clinical isolates.</title>
        <authorList>
            <person name="Hendrix J.R."/>
            <person name="Epperson L.E."/>
            <person name="Honda J.R."/>
            <person name="Strong M."/>
        </authorList>
    </citation>
    <scope>NUCLEOTIDE SEQUENCE</scope>
    <source>
        <strain evidence="2">JCM 13573</strain>
    </source>
</reference>
<dbReference type="Proteomes" id="UP000663583">
    <property type="component" value="Chromosome"/>
</dbReference>
<keyword evidence="1" id="KW-0812">Transmembrane</keyword>
<proteinExistence type="predicted"/>
<gene>
    <name evidence="2" type="ORF">I2456_12730</name>
</gene>
<evidence type="ECO:0000256" key="1">
    <source>
        <dbReference type="SAM" id="Phobius"/>
    </source>
</evidence>
<sequence length="206" mass="21519">MNVPPLRAPTSTLPRNVTGIVLLVLLAAGLTFVAVNGGQQHNSTSRPSGAPSPSSAAAPASTFAIPGCYTPSFPPFARPIRLKIVGCASTAVALQDMSWSSWGPQGADGTGVANFKICDPNCARGYEVTRPVVVHAWNPQPPRPDSGCTAGVQIFADIILAFPQGPPPDTGQSMNAQYNGMPAVHYVNYSVGNAPDRRFIGNTFCN</sequence>